<keyword evidence="9" id="KW-0342">GTP-binding</keyword>
<feature type="domain" description="Roc" evidence="13">
    <location>
        <begin position="319"/>
        <end position="495"/>
    </location>
</feature>
<evidence type="ECO:0000256" key="4">
    <source>
        <dbReference type="ARBA" id="ARBA00022679"/>
    </source>
</evidence>
<keyword evidence="2" id="KW-0723">Serine/threonine-protein kinase</keyword>
<dbReference type="GO" id="GO:0004674">
    <property type="term" value="F:protein serine/threonine kinase activity"/>
    <property type="evidence" value="ECO:0007669"/>
    <property type="project" value="UniProtKB-KW"/>
</dbReference>
<comment type="caution">
    <text evidence="14">The sequence shown here is derived from an EMBL/GenBank/DDBJ whole genome shotgun (WGS) entry which is preliminary data.</text>
</comment>
<comment type="catalytic activity">
    <reaction evidence="10">
        <text>L-threonyl-[protein] + ATP = O-phospho-L-threonyl-[protein] + ADP + H(+)</text>
        <dbReference type="Rhea" id="RHEA:46608"/>
        <dbReference type="Rhea" id="RHEA-COMP:11060"/>
        <dbReference type="Rhea" id="RHEA-COMP:11605"/>
        <dbReference type="ChEBI" id="CHEBI:15378"/>
        <dbReference type="ChEBI" id="CHEBI:30013"/>
        <dbReference type="ChEBI" id="CHEBI:30616"/>
        <dbReference type="ChEBI" id="CHEBI:61977"/>
        <dbReference type="ChEBI" id="CHEBI:456216"/>
        <dbReference type="EC" id="2.7.11.1"/>
    </reaction>
</comment>
<dbReference type="SUPFAM" id="SSF52540">
    <property type="entry name" value="P-loop containing nucleoside triphosphate hydrolases"/>
    <property type="match status" value="1"/>
</dbReference>
<evidence type="ECO:0000256" key="3">
    <source>
        <dbReference type="ARBA" id="ARBA00022614"/>
    </source>
</evidence>
<evidence type="ECO:0000256" key="2">
    <source>
        <dbReference type="ARBA" id="ARBA00022527"/>
    </source>
</evidence>
<keyword evidence="3" id="KW-0433">Leucine-rich repeat</keyword>
<dbReference type="Pfam" id="PF08477">
    <property type="entry name" value="Roc"/>
    <property type="match status" value="1"/>
</dbReference>
<proteinExistence type="predicted"/>
<dbReference type="Pfam" id="PF00560">
    <property type="entry name" value="LRR_1"/>
    <property type="match status" value="1"/>
</dbReference>
<dbReference type="Pfam" id="PF13855">
    <property type="entry name" value="LRR_8"/>
    <property type="match status" value="1"/>
</dbReference>
<evidence type="ECO:0000256" key="6">
    <source>
        <dbReference type="ARBA" id="ARBA00022741"/>
    </source>
</evidence>
<feature type="region of interest" description="Disordered" evidence="12">
    <location>
        <begin position="832"/>
        <end position="851"/>
    </location>
</feature>
<dbReference type="PROSITE" id="PS51424">
    <property type="entry name" value="ROC"/>
    <property type="match status" value="1"/>
</dbReference>
<feature type="compositionally biased region" description="Low complexity" evidence="12">
    <location>
        <begin position="834"/>
        <end position="847"/>
    </location>
</feature>
<comment type="catalytic activity">
    <reaction evidence="11">
        <text>L-seryl-[protein] + ATP = O-phospho-L-seryl-[protein] + ADP + H(+)</text>
        <dbReference type="Rhea" id="RHEA:17989"/>
        <dbReference type="Rhea" id="RHEA-COMP:9863"/>
        <dbReference type="Rhea" id="RHEA-COMP:11604"/>
        <dbReference type="ChEBI" id="CHEBI:15378"/>
        <dbReference type="ChEBI" id="CHEBI:29999"/>
        <dbReference type="ChEBI" id="CHEBI:30616"/>
        <dbReference type="ChEBI" id="CHEBI:83421"/>
        <dbReference type="ChEBI" id="CHEBI:456216"/>
        <dbReference type="EC" id="2.7.11.1"/>
    </reaction>
</comment>
<dbReference type="GO" id="GO:0005737">
    <property type="term" value="C:cytoplasm"/>
    <property type="evidence" value="ECO:0007669"/>
    <property type="project" value="TreeGrafter"/>
</dbReference>
<feature type="region of interest" description="Disordered" evidence="12">
    <location>
        <begin position="1"/>
        <end position="22"/>
    </location>
</feature>
<dbReference type="InterPro" id="IPR001611">
    <property type="entry name" value="Leu-rich_rpt"/>
</dbReference>
<evidence type="ECO:0000256" key="9">
    <source>
        <dbReference type="ARBA" id="ARBA00023134"/>
    </source>
</evidence>
<evidence type="ECO:0000259" key="13">
    <source>
        <dbReference type="PROSITE" id="PS51424"/>
    </source>
</evidence>
<dbReference type="EMBL" id="STGX01000008">
    <property type="protein sequence ID" value="THV28317.1"/>
    <property type="molecule type" value="Genomic_DNA"/>
</dbReference>
<keyword evidence="8" id="KW-0067">ATP-binding</keyword>
<dbReference type="InterPro" id="IPR050216">
    <property type="entry name" value="LRR_domain-containing"/>
</dbReference>
<sequence length="1065" mass="118565">MCGADPHRPPPGDRRMPNPRRPIAEAKRQRRTAFSLTHYNLTAFPEGVRNLKDVVDLDLSVNGLTRVPEWIGELTQLTRLNLYGNRIEALPESIGNLVNLVELNLGDNQLTSVPASIGRLTALTRVDLDRNRISALPGSIGRLSRLVRLELFATRLTDPPASTARLHALPRLDLGRNPLGALPAPVTELTGLTRLDMSNTGLTELPDSIGRLANLVHLGLDSNRLSSLPLSIAALTKLNRLNLNRNRFTELPEHIGALTELIRLDAENNKLRALPRSITELEHLGGLYIDGNLLPPEYWAAAETGLVELGQLFAGIDVESAPLREAKLVLVGEGEVGKSSLLAAMRGESFDPGRGSTHGIEVKTLETPAPDGDPAQAITLNAWDFGGQKAYRPTHQLFFTAPALYAVVWKARQGPMQGFVDYWIDLVRRRTSDENVTIHIVATHADADGQHPRIDQAAIAERHGDLIGGFHFVDSRTGTGIAELKAALWASAAAIPQINREVPAAWRDLRRSLARSGESYLEYPEYLRRAESFGVDAEAARALAKVATQLGHWIHYPEIDGLENLVVLKGDWLSTAISLVLDDPVTAGRHGLVEHRHLRELWDDPGRPAHMRHDPRFHPALLRLMEKYDISYRISGREGEPGRSLVAQLVDETPPPLAAVWDGFGPHLRQDEQLCEFLDTRGAKALPEGLVHRLIVRWHRRSLGRERYEESVHWHNGFVIQPDPYSRAMVRVEEQRLRISVKAPYPGQFLEVFVSDLDEYVGELWPGFRLKRLVPCGGECLDPDRSRTGLFGLERLLTRRSLGRRTAECRRCWADVPIDDLIHRQLENEERAVETSTVETSTVASRAGGDPELSRAADLSAAEQWAATQREIRKLIALVSDEAARGPRFYTVELRDRRAWHERLTHVGVRVVLWCEHSRLPLYVLDGDPSSGVYEIDVPRDWLVRSAPWIKRSLKALGSILVPGAGLDAILPGIDPSALELHLALAEESLETITELAGEALDGAGEQPWMASDGRSGAELRRLHAFLAQADPGFGGLERVRDLDKYLWVHRSFRSEYEPGPPRFE</sequence>
<dbReference type="EC" id="2.7.11.1" evidence="1"/>
<evidence type="ECO:0000256" key="12">
    <source>
        <dbReference type="SAM" id="MobiDB-lite"/>
    </source>
</evidence>
<dbReference type="SMART" id="SM00364">
    <property type="entry name" value="LRR_BAC"/>
    <property type="match status" value="7"/>
</dbReference>
<evidence type="ECO:0000256" key="10">
    <source>
        <dbReference type="ARBA" id="ARBA00047899"/>
    </source>
</evidence>
<evidence type="ECO:0000256" key="5">
    <source>
        <dbReference type="ARBA" id="ARBA00022737"/>
    </source>
</evidence>
<keyword evidence="15" id="KW-1185">Reference proteome</keyword>
<dbReference type="PANTHER" id="PTHR48051">
    <property type="match status" value="1"/>
</dbReference>
<dbReference type="Gene3D" id="3.80.10.10">
    <property type="entry name" value="Ribonuclease Inhibitor"/>
    <property type="match status" value="1"/>
</dbReference>
<dbReference type="SUPFAM" id="SSF52058">
    <property type="entry name" value="L domain-like"/>
    <property type="match status" value="1"/>
</dbReference>
<dbReference type="PROSITE" id="PS51450">
    <property type="entry name" value="LRR"/>
    <property type="match status" value="1"/>
</dbReference>
<dbReference type="Gene3D" id="3.30.310.200">
    <property type="match status" value="1"/>
</dbReference>
<dbReference type="SMART" id="SM00369">
    <property type="entry name" value="LRR_TYP"/>
    <property type="match status" value="7"/>
</dbReference>
<dbReference type="PANTHER" id="PTHR48051:SF54">
    <property type="entry name" value="LEUCINE-RICH REPEAT-CONTAINING PROTEIN"/>
    <property type="match status" value="1"/>
</dbReference>
<name>A0A4S8PD73_9ACTN</name>
<dbReference type="InterPro" id="IPR003591">
    <property type="entry name" value="Leu-rich_rpt_typical-subtyp"/>
</dbReference>
<accession>A0A4S8PD73</accession>
<organism evidence="14 15">
    <name type="scientific">Glycomyces paridis</name>
    <dbReference type="NCBI Taxonomy" id="2126555"/>
    <lineage>
        <taxon>Bacteria</taxon>
        <taxon>Bacillati</taxon>
        <taxon>Actinomycetota</taxon>
        <taxon>Actinomycetes</taxon>
        <taxon>Glycomycetales</taxon>
        <taxon>Glycomycetaceae</taxon>
        <taxon>Glycomyces</taxon>
    </lineage>
</organism>
<dbReference type="GO" id="GO:0005524">
    <property type="term" value="F:ATP binding"/>
    <property type="evidence" value="ECO:0007669"/>
    <property type="project" value="UniProtKB-KW"/>
</dbReference>
<dbReference type="InterPro" id="IPR032171">
    <property type="entry name" value="COR-A"/>
</dbReference>
<protein>
    <recommendedName>
        <fullName evidence="1">non-specific serine/threonine protein kinase</fullName>
        <ecNumber evidence="1">2.7.11.1</ecNumber>
    </recommendedName>
</protein>
<evidence type="ECO:0000256" key="11">
    <source>
        <dbReference type="ARBA" id="ARBA00048679"/>
    </source>
</evidence>
<dbReference type="AlphaFoldDB" id="A0A4S8PD73"/>
<dbReference type="Gene3D" id="3.40.50.300">
    <property type="entry name" value="P-loop containing nucleotide triphosphate hydrolases"/>
    <property type="match status" value="1"/>
</dbReference>
<reference evidence="14 15" key="1">
    <citation type="journal article" date="2018" name="Int. J. Syst. Evol. Microbiol.">
        <title>Glycomyces paridis sp. nov., isolated from the medicinal plant Paris polyphylla.</title>
        <authorList>
            <person name="Fang X.M."/>
            <person name="Bai J.L."/>
            <person name="Su J."/>
            <person name="Zhao L.L."/>
            <person name="Liu H.Y."/>
            <person name="Ma B.P."/>
            <person name="Zhang Y.Q."/>
            <person name="Yu L.Y."/>
        </authorList>
    </citation>
    <scope>NUCLEOTIDE SEQUENCE [LARGE SCALE GENOMIC DNA]</scope>
    <source>
        <strain evidence="14 15">CPCC 204357</strain>
    </source>
</reference>
<evidence type="ECO:0000256" key="8">
    <source>
        <dbReference type="ARBA" id="ARBA00022840"/>
    </source>
</evidence>
<keyword evidence="7" id="KW-0418">Kinase</keyword>
<evidence type="ECO:0000313" key="14">
    <source>
        <dbReference type="EMBL" id="THV28317.1"/>
    </source>
</evidence>
<dbReference type="InterPro" id="IPR027417">
    <property type="entry name" value="P-loop_NTPase"/>
</dbReference>
<evidence type="ECO:0000256" key="1">
    <source>
        <dbReference type="ARBA" id="ARBA00012513"/>
    </source>
</evidence>
<dbReference type="Pfam" id="PF16095">
    <property type="entry name" value="COR-A"/>
    <property type="match status" value="1"/>
</dbReference>
<dbReference type="PRINTS" id="PR00449">
    <property type="entry name" value="RASTRNSFRMNG"/>
</dbReference>
<dbReference type="InterPro" id="IPR020859">
    <property type="entry name" value="ROC"/>
</dbReference>
<keyword evidence="4" id="KW-0808">Transferase</keyword>
<evidence type="ECO:0000256" key="7">
    <source>
        <dbReference type="ARBA" id="ARBA00022777"/>
    </source>
</evidence>
<evidence type="ECO:0000313" key="15">
    <source>
        <dbReference type="Proteomes" id="UP000305792"/>
    </source>
</evidence>
<dbReference type="Proteomes" id="UP000305792">
    <property type="component" value="Unassembled WGS sequence"/>
</dbReference>
<keyword evidence="6" id="KW-0547">Nucleotide-binding</keyword>
<keyword evidence="5" id="KW-0677">Repeat</keyword>
<dbReference type="Pfam" id="PF25497">
    <property type="entry name" value="COR-B"/>
    <property type="match status" value="1"/>
</dbReference>
<gene>
    <name evidence="14" type="ORF">E9998_11935</name>
</gene>
<dbReference type="InterPro" id="IPR057263">
    <property type="entry name" value="COR-B"/>
</dbReference>
<dbReference type="InterPro" id="IPR032675">
    <property type="entry name" value="LRR_dom_sf"/>
</dbReference>